<dbReference type="RefSeq" id="WP_127683408.1">
    <property type="nucleotide sequence ID" value="NZ_SACM01000003.1"/>
</dbReference>
<sequence>MGFLDVDLRPFVLGQGERFATPPGTLVEALQRTLKGLDCPVRLHRLPVRRLVQALSAGELDVAIGLAASDERQRLMRFPVDAHGRPDERWAIAEIDIRLYATAQRHPAVQAKLSQNGPAALRYGALRGSLYADALAAEGLRVELTPDFAKGWTMLHRGRFDVVLMPDVLAAGGGAVRAVGPTMFHLRFFAPVNPQFAAANEAWVRHFWQRLCRQTRPYFKDRQTCPEGEPH</sequence>
<gene>
    <name evidence="1" type="ORF">EOD73_12880</name>
</gene>
<name>A0A3S2UG53_9BURK</name>
<keyword evidence="2" id="KW-1185">Reference proteome</keyword>
<dbReference type="Proteomes" id="UP000288587">
    <property type="component" value="Unassembled WGS sequence"/>
</dbReference>
<evidence type="ECO:0000313" key="2">
    <source>
        <dbReference type="Proteomes" id="UP000288587"/>
    </source>
</evidence>
<protein>
    <recommendedName>
        <fullName evidence="3">Transporter substrate-binding domain-containing protein</fullName>
    </recommendedName>
</protein>
<evidence type="ECO:0000313" key="1">
    <source>
        <dbReference type="EMBL" id="RVT85006.1"/>
    </source>
</evidence>
<dbReference type="Gene3D" id="3.40.190.10">
    <property type="entry name" value="Periplasmic binding protein-like II"/>
    <property type="match status" value="2"/>
</dbReference>
<dbReference type="OrthoDB" id="9130312at2"/>
<organism evidence="1 2">
    <name type="scientific">Inhella crocodyli</name>
    <dbReference type="NCBI Taxonomy" id="2499851"/>
    <lineage>
        <taxon>Bacteria</taxon>
        <taxon>Pseudomonadati</taxon>
        <taxon>Pseudomonadota</taxon>
        <taxon>Betaproteobacteria</taxon>
        <taxon>Burkholderiales</taxon>
        <taxon>Sphaerotilaceae</taxon>
        <taxon>Inhella</taxon>
    </lineage>
</organism>
<comment type="caution">
    <text evidence="1">The sequence shown here is derived from an EMBL/GenBank/DDBJ whole genome shotgun (WGS) entry which is preliminary data.</text>
</comment>
<dbReference type="SUPFAM" id="SSF53850">
    <property type="entry name" value="Periplasmic binding protein-like II"/>
    <property type="match status" value="1"/>
</dbReference>
<reference evidence="1 2" key="1">
    <citation type="submission" date="2019-01" db="EMBL/GenBank/DDBJ databases">
        <authorList>
            <person name="Chen W.-M."/>
        </authorList>
    </citation>
    <scope>NUCLEOTIDE SEQUENCE [LARGE SCALE GENOMIC DNA]</scope>
    <source>
        <strain evidence="1 2">CCP-18</strain>
    </source>
</reference>
<evidence type="ECO:0008006" key="3">
    <source>
        <dbReference type="Google" id="ProtNLM"/>
    </source>
</evidence>
<dbReference type="AlphaFoldDB" id="A0A3S2UG53"/>
<dbReference type="EMBL" id="SACM01000003">
    <property type="protein sequence ID" value="RVT85006.1"/>
    <property type="molecule type" value="Genomic_DNA"/>
</dbReference>
<accession>A0A3S2UG53</accession>
<proteinExistence type="predicted"/>